<evidence type="ECO:0000256" key="2">
    <source>
        <dbReference type="SAM" id="MobiDB-lite"/>
    </source>
</evidence>
<evidence type="ECO:0000313" key="4">
    <source>
        <dbReference type="EMBL" id="KPI83145.1"/>
    </source>
</evidence>
<name>A0A0N1HTG1_LEPSE</name>
<feature type="compositionally biased region" description="Basic and acidic residues" evidence="2">
    <location>
        <begin position="161"/>
        <end position="172"/>
    </location>
</feature>
<comment type="caution">
    <text evidence="4">The sequence shown here is derived from an EMBL/GenBank/DDBJ whole genome shotgun (WGS) entry which is preliminary data.</text>
</comment>
<feature type="compositionally biased region" description="Basic and acidic residues" evidence="2">
    <location>
        <begin position="82"/>
        <end position="94"/>
    </location>
</feature>
<dbReference type="EMBL" id="LJSK01000429">
    <property type="protein sequence ID" value="KPI83145.1"/>
    <property type="molecule type" value="Genomic_DNA"/>
</dbReference>
<sequence length="277" mass="29700">MKCVVCDAEKANYRCRACGCAYCSSACYKKHRMSREEATAAVAAHTGAEKDSNSTTATTEAGSHASTLDYLCETIAVARQREGEREAQRHRTEAEADVFSDISREKASAGGHRGRTGDPLAANTALLATQTSAPGSATGNVAITAAAEASYSTLQPEPQNSDEKHEQHKGETVKGGAQATAQPQQPASTRTAASNREEEVAGDMDAVYILQERHLSALMNDANIRSALRSPSLQKLIRTIDSSRSRLDALDAAQYNNADFKKFCDDVMRIIAKAEGR</sequence>
<keyword evidence="1" id="KW-0863">Zinc-finger</keyword>
<dbReference type="GO" id="GO:0008270">
    <property type="term" value="F:zinc ion binding"/>
    <property type="evidence" value="ECO:0007669"/>
    <property type="project" value="UniProtKB-UniRule"/>
</dbReference>
<feature type="region of interest" description="Disordered" evidence="2">
    <location>
        <begin position="151"/>
        <end position="199"/>
    </location>
</feature>
<keyword evidence="1" id="KW-0862">Zinc</keyword>
<gene>
    <name evidence="4" type="ORF">ABL78_7833</name>
</gene>
<dbReference type="VEuPathDB" id="TriTrypDB:Lsey_0429_0040"/>
<accession>A0A0N1HTG1</accession>
<dbReference type="AlphaFoldDB" id="A0A0N1HTG1"/>
<feature type="region of interest" description="Disordered" evidence="2">
    <location>
        <begin position="82"/>
        <end position="119"/>
    </location>
</feature>
<proteinExistence type="predicted"/>
<keyword evidence="5" id="KW-1185">Reference proteome</keyword>
<organism evidence="4 5">
    <name type="scientific">Leptomonas seymouri</name>
    <dbReference type="NCBI Taxonomy" id="5684"/>
    <lineage>
        <taxon>Eukaryota</taxon>
        <taxon>Discoba</taxon>
        <taxon>Euglenozoa</taxon>
        <taxon>Kinetoplastea</taxon>
        <taxon>Metakinetoplastina</taxon>
        <taxon>Trypanosomatida</taxon>
        <taxon>Trypanosomatidae</taxon>
        <taxon>Leishmaniinae</taxon>
        <taxon>Leptomonas</taxon>
    </lineage>
</organism>
<dbReference type="Proteomes" id="UP000038009">
    <property type="component" value="Unassembled WGS sequence"/>
</dbReference>
<evidence type="ECO:0000313" key="5">
    <source>
        <dbReference type="Proteomes" id="UP000038009"/>
    </source>
</evidence>
<dbReference type="OMA" id="DKASYRC"/>
<dbReference type="CDD" id="cd23024">
    <property type="entry name" value="zf-HIT_ZNHIT2-3"/>
    <property type="match status" value="1"/>
</dbReference>
<evidence type="ECO:0000259" key="3">
    <source>
        <dbReference type="PROSITE" id="PS51083"/>
    </source>
</evidence>
<feature type="compositionally biased region" description="Low complexity" evidence="2">
    <location>
        <begin position="177"/>
        <end position="193"/>
    </location>
</feature>
<reference evidence="4 5" key="1">
    <citation type="journal article" date="2015" name="PLoS Pathog.">
        <title>Leptomonas seymouri: Adaptations to the Dixenous Life Cycle Analyzed by Genome Sequencing, Transcriptome Profiling and Co-infection with Leishmania donovani.</title>
        <authorList>
            <person name="Kraeva N."/>
            <person name="Butenko A."/>
            <person name="Hlavacova J."/>
            <person name="Kostygov A."/>
            <person name="Myskova J."/>
            <person name="Grybchuk D."/>
            <person name="Lestinova T."/>
            <person name="Votypka J."/>
            <person name="Volf P."/>
            <person name="Opperdoes F."/>
            <person name="Flegontov P."/>
            <person name="Lukes J."/>
            <person name="Yurchenko V."/>
        </authorList>
    </citation>
    <scope>NUCLEOTIDE SEQUENCE [LARGE SCALE GENOMIC DNA]</scope>
    <source>
        <strain evidence="4 5">ATCC 30220</strain>
    </source>
</reference>
<feature type="domain" description="HIT-type" evidence="3">
    <location>
        <begin position="3"/>
        <end position="38"/>
    </location>
</feature>
<dbReference type="PROSITE" id="PS51083">
    <property type="entry name" value="ZF_HIT"/>
    <property type="match status" value="1"/>
</dbReference>
<keyword evidence="1" id="KW-0479">Metal-binding</keyword>
<dbReference type="OrthoDB" id="18412at2759"/>
<dbReference type="SUPFAM" id="SSF144232">
    <property type="entry name" value="HIT/MYND zinc finger-like"/>
    <property type="match status" value="1"/>
</dbReference>
<evidence type="ECO:0000256" key="1">
    <source>
        <dbReference type="PROSITE-ProRule" id="PRU00453"/>
    </source>
</evidence>
<feature type="region of interest" description="Disordered" evidence="2">
    <location>
        <begin position="42"/>
        <end position="62"/>
    </location>
</feature>
<protein>
    <recommendedName>
        <fullName evidence="3">HIT-type domain-containing protein</fullName>
    </recommendedName>
</protein>
<dbReference type="Gene3D" id="3.30.60.190">
    <property type="match status" value="1"/>
</dbReference>
<dbReference type="InterPro" id="IPR007529">
    <property type="entry name" value="Znf_HIT"/>
</dbReference>
<feature type="compositionally biased region" description="Polar residues" evidence="2">
    <location>
        <begin position="53"/>
        <end position="62"/>
    </location>
</feature>